<dbReference type="CDD" id="cd24029">
    <property type="entry name" value="ASKHA_NBD_HSP70_DnaK_HscA_HscC"/>
    <property type="match status" value="1"/>
</dbReference>
<dbReference type="SUPFAM" id="SSF53067">
    <property type="entry name" value="Actin-like ATPase domain"/>
    <property type="match status" value="2"/>
</dbReference>
<evidence type="ECO:0000256" key="3">
    <source>
        <dbReference type="ARBA" id="ARBA00022840"/>
    </source>
</evidence>
<dbReference type="InterPro" id="IPR043129">
    <property type="entry name" value="ATPase_NBD"/>
</dbReference>
<dbReference type="PROSITE" id="PS00297">
    <property type="entry name" value="HSP70_1"/>
    <property type="match status" value="1"/>
</dbReference>
<dbReference type="SUPFAM" id="SSF100920">
    <property type="entry name" value="Heat shock protein 70kD (HSP70), peptide-binding domain"/>
    <property type="match status" value="1"/>
</dbReference>
<evidence type="ECO:0000256" key="2">
    <source>
        <dbReference type="ARBA" id="ARBA00022741"/>
    </source>
</evidence>
<reference evidence="5 6" key="1">
    <citation type="journal article" date="2021" name="Nat. Commun.">
        <title>Reductive evolution and unique predatory mode in the CPR bacterium Vampirococcus lugosii.</title>
        <authorList>
            <person name="Moreira D."/>
            <person name="Zivanovic Y."/>
            <person name="Lopez-Archilla A.I."/>
            <person name="Iniesto M."/>
            <person name="Lopez-Garcia P."/>
        </authorList>
    </citation>
    <scope>NUCLEOTIDE SEQUENCE [LARGE SCALE GENOMIC DNA]</scope>
    <source>
        <strain evidence="5">Chiprana</strain>
    </source>
</reference>
<protein>
    <submittedName>
        <fullName evidence="5">Molecular chaperone DnaK (HSP70)</fullName>
    </submittedName>
</protein>
<dbReference type="PANTHER" id="PTHR19375">
    <property type="entry name" value="HEAT SHOCK PROTEIN 70KDA"/>
    <property type="match status" value="1"/>
</dbReference>
<keyword evidence="4" id="KW-0175">Coiled coil</keyword>
<dbReference type="EMBL" id="JAEDAM010000052">
    <property type="protein sequence ID" value="MBS8122197.1"/>
    <property type="molecule type" value="Genomic_DNA"/>
</dbReference>
<keyword evidence="3" id="KW-0067">ATP-binding</keyword>
<feature type="coiled-coil region" evidence="4">
    <location>
        <begin position="641"/>
        <end position="685"/>
    </location>
</feature>
<evidence type="ECO:0000256" key="1">
    <source>
        <dbReference type="ARBA" id="ARBA00007381"/>
    </source>
</evidence>
<dbReference type="Proteomes" id="UP000680365">
    <property type="component" value="Unassembled WGS sequence"/>
</dbReference>
<organism evidence="5 6">
    <name type="scientific">Candidatus Vampirococcus lugosii</name>
    <dbReference type="NCBI Taxonomy" id="2789015"/>
    <lineage>
        <taxon>Bacteria</taxon>
        <taxon>Candidatus Absconditibacteriota</taxon>
        <taxon>Vampirococcus</taxon>
    </lineage>
</organism>
<dbReference type="PRINTS" id="PR00301">
    <property type="entry name" value="HEATSHOCK70"/>
</dbReference>
<evidence type="ECO:0000313" key="6">
    <source>
        <dbReference type="Proteomes" id="UP000680365"/>
    </source>
</evidence>
<dbReference type="RefSeq" id="WP_213349534.1">
    <property type="nucleotide sequence ID" value="NZ_JAEDAM010000052.1"/>
</dbReference>
<dbReference type="Gene3D" id="3.90.640.10">
    <property type="entry name" value="Actin, Chain A, domain 4"/>
    <property type="match status" value="1"/>
</dbReference>
<name>A0ABS5QM02_9BACT</name>
<accession>A0ABS5QM02</accession>
<dbReference type="Gene3D" id="2.60.34.10">
    <property type="entry name" value="Substrate Binding Domain Of DNAk, Chain A, domain 1"/>
    <property type="match status" value="1"/>
</dbReference>
<evidence type="ECO:0000313" key="5">
    <source>
        <dbReference type="EMBL" id="MBS8122197.1"/>
    </source>
</evidence>
<keyword evidence="2" id="KW-0547">Nucleotide-binding</keyword>
<dbReference type="InterPro" id="IPR013126">
    <property type="entry name" value="Hsp_70_fam"/>
</dbReference>
<keyword evidence="6" id="KW-1185">Reference proteome</keyword>
<dbReference type="InterPro" id="IPR018181">
    <property type="entry name" value="Heat_shock_70_CS"/>
</dbReference>
<dbReference type="Gene3D" id="3.30.420.40">
    <property type="match status" value="2"/>
</dbReference>
<proteinExistence type="inferred from homology"/>
<dbReference type="Pfam" id="PF00012">
    <property type="entry name" value="HSP70"/>
    <property type="match status" value="1"/>
</dbReference>
<sequence>MSTIQIGIDLGTTNSAIAYNNCGNIEIIKNFEMDEFTPSVFGYDKANNPLVGKRAYEKLFKYADKGDIQNFKAEVKRLMGTPEITFFPRVDKNMKAEEISAELLKYLKSTVLKKYPEVNTIGAVITIPAHFSTLESEATKRSGELAGFKQVVLLQEPIAAAIAYGFGKEQNTNWLVYDLGGGTFDTALIQSKDGLLNILSSKGDNFLGGKDFDWAIVDNIFIPKITEKFSLLNFSRGNEKYKNVFNILKGLAENTKKMLTYDNEVNVEIDKVGEDDNGNEIYLNITITKKDFEKLVEPFVKKSLVLVKETINESGVDKNSIEKIVLVGGSTQSPIIKDRLEKEFGIEVDSSVDPLTVVSKGGAIYASNQIIKDEFKENNKVCLDSYNIKLNYEAVSSENEEMVSGIIEGLNEDEEFFIQIQSESGYYSSNKILIKNGKFIANIKLEAGKTNNYMIYLIDSKGNTLELNNDSFTISQGLSVGSIPIPYNIGVSIAKQNNGLSWKDEMYWFFEKNSKLPLSKTIEFKTSKSLIKGESTNALPIKVYEGESENPDRNQFICDLGISGEKIPYDLEAGTPVEVTIEVDTSRQLSVKAYISSIDLSLNVRTTTLNEEIDLGLLKKDLDGEQERYAKIRASFTPTQKEEIDEEISYLEGTVNNANNDEDEKRKANKKLKDFKVKIDNLEKNTEFDIQEKLFNELTEILDGVIDEMEKTNDYKAQELVVRYKTVKNGGKKAIDTQDKILLSSINEQLDGLRTSILMETIEWWERMYNDLKFGGYNFNSEDDADYYFKKGENALKNNNKDELATVVRELFKLLPKDELGRIEGGNLSGITLY</sequence>
<gene>
    <name evidence="5" type="ORF">VAMP_165n74</name>
</gene>
<comment type="similarity">
    <text evidence="1">Belongs to the heat shock protein 70 family.</text>
</comment>
<comment type="caution">
    <text evidence="5">The sequence shown here is derived from an EMBL/GenBank/DDBJ whole genome shotgun (WGS) entry which is preliminary data.</text>
</comment>
<dbReference type="InterPro" id="IPR029047">
    <property type="entry name" value="HSP70_peptide-bd_sf"/>
</dbReference>
<evidence type="ECO:0000256" key="4">
    <source>
        <dbReference type="SAM" id="Coils"/>
    </source>
</evidence>